<evidence type="ECO:0000313" key="2">
    <source>
        <dbReference type="EMBL" id="SUV17388.1"/>
    </source>
</evidence>
<dbReference type="EMBL" id="UFSZ01000001">
    <property type="protein sequence ID" value="SUV17388.1"/>
    <property type="molecule type" value="Genomic_DNA"/>
</dbReference>
<sequence>MTLGNNNTNLEKEGMIIKTHEENNRSMLKNGYPYAKRNIWSGFLFGIGLVAFIDETFFHQLLRWHHFYDKSTTDIGLISDGFFHAFSWFATIAGLFLFADLRRKNGLRLARWLGGVFLGAGGFQLYDGIIQHKLMRIHQIRYVENVITYDLIWNILAAILLIIGIYLTIRTKNAYHIQEATSYER</sequence>
<keyword evidence="1" id="KW-0472">Membrane</keyword>
<evidence type="ECO:0000256" key="1">
    <source>
        <dbReference type="SAM" id="Phobius"/>
    </source>
</evidence>
<feature type="transmembrane region" description="Helical" evidence="1">
    <location>
        <begin position="112"/>
        <end position="131"/>
    </location>
</feature>
<evidence type="ECO:0000313" key="3">
    <source>
        <dbReference type="Proteomes" id="UP000255295"/>
    </source>
</evidence>
<dbReference type="Proteomes" id="UP000255295">
    <property type="component" value="Unassembled WGS sequence"/>
</dbReference>
<organism evidence="2 3">
    <name type="scientific">Lysinibacillus sphaericus</name>
    <name type="common">Bacillus sphaericus</name>
    <dbReference type="NCBI Taxonomy" id="1421"/>
    <lineage>
        <taxon>Bacteria</taxon>
        <taxon>Bacillati</taxon>
        <taxon>Bacillota</taxon>
        <taxon>Bacilli</taxon>
        <taxon>Bacillales</taxon>
        <taxon>Bacillaceae</taxon>
        <taxon>Lysinibacillus</taxon>
    </lineage>
</organism>
<keyword evidence="1" id="KW-1133">Transmembrane helix</keyword>
<protein>
    <submittedName>
        <fullName evidence="2">Predicted membrane protein</fullName>
    </submittedName>
</protein>
<dbReference type="AlphaFoldDB" id="A0AAJ5D9L3"/>
<comment type="caution">
    <text evidence="2">The sequence shown here is derived from an EMBL/GenBank/DDBJ whole genome shotgun (WGS) entry which is preliminary data.</text>
</comment>
<dbReference type="Pfam" id="PF10002">
    <property type="entry name" value="DUF2243"/>
    <property type="match status" value="1"/>
</dbReference>
<accession>A0AAJ5D9L3</accession>
<keyword evidence="1" id="KW-0812">Transmembrane</keyword>
<dbReference type="InterPro" id="IPR018719">
    <property type="entry name" value="DUF2243_membrane"/>
</dbReference>
<proteinExistence type="predicted"/>
<feature type="transmembrane region" description="Helical" evidence="1">
    <location>
        <begin position="151"/>
        <end position="169"/>
    </location>
</feature>
<gene>
    <name evidence="2" type="ORF">NCTC10338_02487</name>
</gene>
<feature type="transmembrane region" description="Helical" evidence="1">
    <location>
        <begin position="82"/>
        <end position="100"/>
    </location>
</feature>
<reference evidence="2 3" key="1">
    <citation type="submission" date="2018-06" db="EMBL/GenBank/DDBJ databases">
        <authorList>
            <consortium name="Pathogen Informatics"/>
            <person name="Doyle S."/>
        </authorList>
    </citation>
    <scope>NUCLEOTIDE SEQUENCE [LARGE SCALE GENOMIC DNA]</scope>
    <source>
        <strain evidence="2 3">NCTC10338</strain>
    </source>
</reference>
<name>A0AAJ5D9L3_LYSSH</name>
<feature type="transmembrane region" description="Helical" evidence="1">
    <location>
        <begin position="39"/>
        <end position="62"/>
    </location>
</feature>